<proteinExistence type="predicted"/>
<feature type="compositionally biased region" description="Gly residues" evidence="1">
    <location>
        <begin position="138"/>
        <end position="158"/>
    </location>
</feature>
<organism evidence="2">
    <name type="scientific">Streptomyces sp. R08</name>
    <dbReference type="NCBI Taxonomy" id="3238624"/>
    <lineage>
        <taxon>Bacteria</taxon>
        <taxon>Bacillati</taxon>
        <taxon>Actinomycetota</taxon>
        <taxon>Actinomycetes</taxon>
        <taxon>Kitasatosporales</taxon>
        <taxon>Streptomycetaceae</taxon>
        <taxon>Streptomyces</taxon>
    </lineage>
</organism>
<sequence length="189" mass="20084">MLPALHQECLHQAAPTGRRTNPTKVSGSRRRDHLDIAVLDARHNILTILESWSSLVAEKRGTTTPARSVPSLARFLIRHLEWLAGQPPADDFADEIERLVGELRQTIDPDPHPLHALIRSCVVDGCPGTISALPQRGNGSGGGSGPGSGAGSGSGSGGSIRCSSGHAWNVGEWLGLRTLMERQRKGVNA</sequence>
<feature type="region of interest" description="Disordered" evidence="1">
    <location>
        <begin position="132"/>
        <end position="158"/>
    </location>
</feature>
<feature type="region of interest" description="Disordered" evidence="1">
    <location>
        <begin position="10"/>
        <end position="30"/>
    </location>
</feature>
<gene>
    <name evidence="2" type="ORF">AB5J58_48280</name>
</gene>
<name>A0AB39MR47_9ACTN</name>
<reference evidence="2" key="1">
    <citation type="submission" date="2024-07" db="EMBL/GenBank/DDBJ databases">
        <authorList>
            <person name="Yu S.T."/>
        </authorList>
    </citation>
    <scope>NUCLEOTIDE SEQUENCE</scope>
    <source>
        <strain evidence="2">R08</strain>
    </source>
</reference>
<protein>
    <submittedName>
        <fullName evidence="2">Uncharacterized protein</fullName>
    </submittedName>
</protein>
<accession>A0AB39MR47</accession>
<dbReference type="AlphaFoldDB" id="A0AB39MR47"/>
<evidence type="ECO:0000313" key="2">
    <source>
        <dbReference type="EMBL" id="XDQ07504.1"/>
    </source>
</evidence>
<evidence type="ECO:0000256" key="1">
    <source>
        <dbReference type="SAM" id="MobiDB-lite"/>
    </source>
</evidence>
<dbReference type="EMBL" id="CP163431">
    <property type="protein sequence ID" value="XDQ07504.1"/>
    <property type="molecule type" value="Genomic_DNA"/>
</dbReference>
<dbReference type="RefSeq" id="WP_369192282.1">
    <property type="nucleotide sequence ID" value="NZ_CP163431.1"/>
</dbReference>